<evidence type="ECO:0000313" key="2">
    <source>
        <dbReference type="Proteomes" id="UP000203229"/>
    </source>
</evidence>
<evidence type="ECO:0000313" key="1">
    <source>
        <dbReference type="EMBL" id="ASP28021.1"/>
    </source>
</evidence>
<dbReference type="AlphaFoldDB" id="A0A222ENK8"/>
<protein>
    <submittedName>
        <fullName evidence="1">Uncharacterized protein</fullName>
    </submittedName>
</protein>
<dbReference type="OrthoDB" id="389627at2"/>
<dbReference type="EMBL" id="CP022535">
    <property type="protein sequence ID" value="ASP28021.1"/>
    <property type="molecule type" value="Genomic_DNA"/>
</dbReference>
<gene>
    <name evidence="1" type="ORF">SCORR_v1c02470</name>
</gene>
<accession>A0A222ENK8</accession>
<reference evidence="1 2" key="1">
    <citation type="submission" date="2017-07" db="EMBL/GenBank/DDBJ databases">
        <title>Complete genome sequence of Spiroplasma corruscae EC-1 (DSM 19793).</title>
        <authorList>
            <person name="Tsai Y.-M."/>
            <person name="Lo W.-S."/>
            <person name="Kuo C.-H."/>
        </authorList>
    </citation>
    <scope>NUCLEOTIDE SEQUENCE [LARGE SCALE GENOMIC DNA]</scope>
    <source>
        <strain evidence="1 2">EC-1</strain>
    </source>
</reference>
<organism evidence="1 2">
    <name type="scientific">Spiroplasma corruscae</name>
    <dbReference type="NCBI Taxonomy" id="216934"/>
    <lineage>
        <taxon>Bacteria</taxon>
        <taxon>Bacillati</taxon>
        <taxon>Mycoplasmatota</taxon>
        <taxon>Mollicutes</taxon>
        <taxon>Entomoplasmatales</taxon>
        <taxon>Spiroplasmataceae</taxon>
        <taxon>Spiroplasma</taxon>
    </lineage>
</organism>
<dbReference type="Proteomes" id="UP000203229">
    <property type="component" value="Chromosome"/>
</dbReference>
<name>A0A222ENK8_9MOLU</name>
<proteinExistence type="predicted"/>
<keyword evidence="2" id="KW-1185">Reference proteome</keyword>
<dbReference type="KEGG" id="scou:SCORR_v1c02470"/>
<sequence length="115" mass="13451">MEENEILKQKILALEKKLEIYHKKEEYLNKGIDKVQGIYEVTRQNAEKIIYKSIGIAHALKDDMAITLKKIQADPNNIHEYVNELLYKNSHLFNDDNEVIKKNISEIVIKIINSN</sequence>
<dbReference type="RefSeq" id="WP_094048378.1">
    <property type="nucleotide sequence ID" value="NZ_CP022535.1"/>
</dbReference>